<evidence type="ECO:0000256" key="5">
    <source>
        <dbReference type="ARBA" id="ARBA00022692"/>
    </source>
</evidence>
<feature type="transmembrane region" description="Helical" evidence="9">
    <location>
        <begin position="566"/>
        <end position="592"/>
    </location>
</feature>
<evidence type="ECO:0000256" key="6">
    <source>
        <dbReference type="ARBA" id="ARBA00022989"/>
    </source>
</evidence>
<dbReference type="EMBL" id="RBNJ01012531">
    <property type="protein sequence ID" value="RUS25607.1"/>
    <property type="molecule type" value="Genomic_DNA"/>
</dbReference>
<feature type="transmembrane region" description="Helical" evidence="9">
    <location>
        <begin position="612"/>
        <end position="636"/>
    </location>
</feature>
<feature type="domain" description="Citrate transporter-like" evidence="10">
    <location>
        <begin position="73"/>
        <end position="313"/>
    </location>
</feature>
<keyword evidence="5 9" id="KW-0812">Transmembrane</keyword>
<evidence type="ECO:0000256" key="4">
    <source>
        <dbReference type="ARBA" id="ARBA00022475"/>
    </source>
</evidence>
<evidence type="ECO:0000256" key="7">
    <source>
        <dbReference type="ARBA" id="ARBA00023136"/>
    </source>
</evidence>
<gene>
    <name evidence="11" type="ORF">BC938DRAFT_471900</name>
</gene>
<dbReference type="PANTHER" id="PTHR43302">
    <property type="entry name" value="TRANSPORTER ARSB-RELATED"/>
    <property type="match status" value="1"/>
</dbReference>
<protein>
    <submittedName>
        <fullName evidence="11">Arsenical pump membrane protein-domain-containing protein</fullName>
    </submittedName>
</protein>
<evidence type="ECO:0000259" key="10">
    <source>
        <dbReference type="Pfam" id="PF03600"/>
    </source>
</evidence>
<dbReference type="PRINTS" id="PR00758">
    <property type="entry name" value="ARSENICPUMP"/>
</dbReference>
<keyword evidence="12" id="KW-1185">Reference proteome</keyword>
<sequence>MAHTLWTVMSRDLTTQHNNNPTQSDPALTSRPLDISSWLSLVTFLLVITFVIYPVKIPLLLLRRHRIHLTFDLATAPILGICFLLAANAIPPAVVRDGFLGSQGIEPYSIMALFYALAYICISLDLTGVFQYCAFWVSKRAGSRGQALFTSFFVLTTLMSGLASNDVVILTGTAFLVYFTRVADINPPTAFLMSEFVSANIASMALYIGNPTNVVVSQAYNISFLEYSAWMILPTLVSILLAYLVLRLLFRSQNYVPRTISAPDSDPRTVLIDPWGAVFGLVVLAFTLATLIGTSFADVPVWAVTLPYAIIMLARDVGRDLWTGGAVVWRRRRESRIVEQGLDVGQRWEAMPEARVVGFREDGALGRVHSDVESIVSEAVTVIGNEHLKNPDEWMTKEAVKGAKLRRFRTEPLATTSQPLPSPIPSSPRTEERDMGTIPLHPMPESPLPTPEVFTPNPTPTPIALARRLPTLHAALARMPWKILPFALGMFVLVEALASVGWTAVFATGLAACIPNPFAAVFAMCFISILLCNLLNNLPMTILVARVLQHPNFYAAPQVTPMVMRGVLFALVIGSNLGACLTIMGSLAGIMWDHILKTKGVGGLGYLAFLRWNLAITPVVAGGACAVLLAELYIVYR</sequence>
<dbReference type="Proteomes" id="UP000274822">
    <property type="component" value="Unassembled WGS sequence"/>
</dbReference>
<comment type="subcellular location">
    <subcellularLocation>
        <location evidence="1">Cell membrane</location>
        <topology evidence="1">Multi-pass membrane protein</topology>
    </subcellularLocation>
</comment>
<organism evidence="11 12">
    <name type="scientific">Jimgerdemannia flammicorona</name>
    <dbReference type="NCBI Taxonomy" id="994334"/>
    <lineage>
        <taxon>Eukaryota</taxon>
        <taxon>Fungi</taxon>
        <taxon>Fungi incertae sedis</taxon>
        <taxon>Mucoromycota</taxon>
        <taxon>Mucoromycotina</taxon>
        <taxon>Endogonomycetes</taxon>
        <taxon>Endogonales</taxon>
        <taxon>Endogonaceae</taxon>
        <taxon>Jimgerdemannia</taxon>
    </lineage>
</organism>
<accession>A0A433Q753</accession>
<comment type="caution">
    <text evidence="11">The sequence shown here is derived from an EMBL/GenBank/DDBJ whole genome shotgun (WGS) entry which is preliminary data.</text>
</comment>
<evidence type="ECO:0000256" key="3">
    <source>
        <dbReference type="ARBA" id="ARBA00022448"/>
    </source>
</evidence>
<dbReference type="Pfam" id="PF03600">
    <property type="entry name" value="CitMHS"/>
    <property type="match status" value="1"/>
</dbReference>
<feature type="transmembrane region" description="Helical" evidence="9">
    <location>
        <begin position="271"/>
        <end position="293"/>
    </location>
</feature>
<dbReference type="GO" id="GO:0015105">
    <property type="term" value="F:arsenite transmembrane transporter activity"/>
    <property type="evidence" value="ECO:0007669"/>
    <property type="project" value="InterPro"/>
</dbReference>
<keyword evidence="3" id="KW-0813">Transport</keyword>
<keyword evidence="7 9" id="KW-0472">Membrane</keyword>
<evidence type="ECO:0000313" key="12">
    <source>
        <dbReference type="Proteomes" id="UP000274822"/>
    </source>
</evidence>
<feature type="transmembrane region" description="Helical" evidence="9">
    <location>
        <begin position="67"/>
        <end position="90"/>
    </location>
</feature>
<evidence type="ECO:0000256" key="2">
    <source>
        <dbReference type="ARBA" id="ARBA00009843"/>
    </source>
</evidence>
<reference evidence="11 12" key="1">
    <citation type="journal article" date="2018" name="New Phytol.">
        <title>Phylogenomics of Endogonaceae and evolution of mycorrhizas within Mucoromycota.</title>
        <authorList>
            <person name="Chang Y."/>
            <person name="Desiro A."/>
            <person name="Na H."/>
            <person name="Sandor L."/>
            <person name="Lipzen A."/>
            <person name="Clum A."/>
            <person name="Barry K."/>
            <person name="Grigoriev I.V."/>
            <person name="Martin F.M."/>
            <person name="Stajich J.E."/>
            <person name="Smith M.E."/>
            <person name="Bonito G."/>
            <person name="Spatafora J.W."/>
        </authorList>
    </citation>
    <scope>NUCLEOTIDE SEQUENCE [LARGE SCALE GENOMIC DNA]</scope>
    <source>
        <strain evidence="11 12">AD002</strain>
    </source>
</reference>
<name>A0A433Q753_9FUNG</name>
<keyword evidence="4" id="KW-1003">Cell membrane</keyword>
<dbReference type="GO" id="GO:0005886">
    <property type="term" value="C:plasma membrane"/>
    <property type="evidence" value="ECO:0007669"/>
    <property type="project" value="UniProtKB-SubCell"/>
</dbReference>
<dbReference type="PANTHER" id="PTHR43302:SF5">
    <property type="entry name" value="TRANSPORTER ARSB-RELATED"/>
    <property type="match status" value="1"/>
</dbReference>
<proteinExistence type="inferred from homology"/>
<feature type="region of interest" description="Disordered" evidence="8">
    <location>
        <begin position="411"/>
        <end position="435"/>
    </location>
</feature>
<feature type="transmembrane region" description="Helical" evidence="9">
    <location>
        <begin position="486"/>
        <end position="512"/>
    </location>
</feature>
<feature type="transmembrane region" description="Helical" evidence="9">
    <location>
        <begin position="35"/>
        <end position="55"/>
    </location>
</feature>
<feature type="transmembrane region" description="Helical" evidence="9">
    <location>
        <begin position="518"/>
        <end position="545"/>
    </location>
</feature>
<keyword evidence="6 9" id="KW-1133">Transmembrane helix</keyword>
<feature type="transmembrane region" description="Helical" evidence="9">
    <location>
        <begin position="227"/>
        <end position="250"/>
    </location>
</feature>
<evidence type="ECO:0000256" key="9">
    <source>
        <dbReference type="SAM" id="Phobius"/>
    </source>
</evidence>
<feature type="transmembrane region" description="Helical" evidence="9">
    <location>
        <begin position="110"/>
        <end position="135"/>
    </location>
</feature>
<evidence type="ECO:0000313" key="11">
    <source>
        <dbReference type="EMBL" id="RUS25607.1"/>
    </source>
</evidence>
<dbReference type="AlphaFoldDB" id="A0A433Q753"/>
<evidence type="ECO:0000256" key="8">
    <source>
        <dbReference type="SAM" id="MobiDB-lite"/>
    </source>
</evidence>
<dbReference type="Pfam" id="PF02040">
    <property type="entry name" value="ArsB"/>
    <property type="match status" value="1"/>
</dbReference>
<dbReference type="InterPro" id="IPR000802">
    <property type="entry name" value="Arsenical_pump_ArsB"/>
</dbReference>
<feature type="transmembrane region" description="Helical" evidence="9">
    <location>
        <begin position="147"/>
        <end position="179"/>
    </location>
</feature>
<comment type="similarity">
    <text evidence="2">Belongs to the CitM (TC 2.A.11) transporter family.</text>
</comment>
<evidence type="ECO:0000256" key="1">
    <source>
        <dbReference type="ARBA" id="ARBA00004651"/>
    </source>
</evidence>
<dbReference type="InterPro" id="IPR004680">
    <property type="entry name" value="Cit_transptr-like_dom"/>
</dbReference>